<accession>A0A1H6ID91</accession>
<dbReference type="AlphaFoldDB" id="A0A1H6ID91"/>
<organism evidence="1 2">
    <name type="scientific">Mycolicibacterium rutilum</name>
    <name type="common">Mycobacterium rutilum</name>
    <dbReference type="NCBI Taxonomy" id="370526"/>
    <lineage>
        <taxon>Bacteria</taxon>
        <taxon>Bacillati</taxon>
        <taxon>Actinomycetota</taxon>
        <taxon>Actinomycetes</taxon>
        <taxon>Mycobacteriales</taxon>
        <taxon>Mycobacteriaceae</taxon>
        <taxon>Mycolicibacterium</taxon>
    </lineage>
</organism>
<dbReference type="Proteomes" id="UP000182915">
    <property type="component" value="Chromosome I"/>
</dbReference>
<dbReference type="EMBL" id="LT629971">
    <property type="protein sequence ID" value="SEH46337.1"/>
    <property type="molecule type" value="Genomic_DNA"/>
</dbReference>
<reference evidence="2" key="1">
    <citation type="submission" date="2016-10" db="EMBL/GenBank/DDBJ databases">
        <authorList>
            <person name="Varghese N."/>
            <person name="Submissions S."/>
        </authorList>
    </citation>
    <scope>NUCLEOTIDE SEQUENCE [LARGE SCALE GENOMIC DNA]</scope>
    <source>
        <strain evidence="2">DSM 45405</strain>
    </source>
</reference>
<evidence type="ECO:0000313" key="2">
    <source>
        <dbReference type="Proteomes" id="UP000182915"/>
    </source>
</evidence>
<keyword evidence="2" id="KW-1185">Reference proteome</keyword>
<sequence length="261" mass="27600">MTPEDSDCVDSPAYALNSLRHTSRIGGNTRAIRSPTIRKYASFLPIGSGISKASPDGTWARIAANSAVRCVLPSLLNRAASSRVKVLFSCCGASLRTASRWLLVMQRTKSAPVIRGGVSCRAENCDGSPPRSSSTRAAEGSMGCPTSACVPALDTSSCLIPDLPAYASIRRSAIGERQMFPVQTNSTCIADSSKPFLEANSGVRQSCLPALVESSMYLESVERANRGFVSLISTHPVPRRGDGALTPDVGHGIWITQLLAA</sequence>
<evidence type="ECO:0000313" key="1">
    <source>
        <dbReference type="EMBL" id="SEH46337.1"/>
    </source>
</evidence>
<proteinExistence type="predicted"/>
<gene>
    <name evidence="1" type="ORF">SAMN04489835_0084</name>
</gene>
<protein>
    <submittedName>
        <fullName evidence="1">Uncharacterized protein</fullName>
    </submittedName>
</protein>
<dbReference type="STRING" id="370526.SAMN04489835_0084"/>
<name>A0A1H6ID91_MYCRU</name>